<dbReference type="PANTHER" id="PTHR21137">
    <property type="entry name" value="ODORANT RECEPTOR"/>
    <property type="match status" value="1"/>
</dbReference>
<accession>A0AAV2NTW8</accession>
<keyword evidence="8 10" id="KW-0675">Receptor</keyword>
<dbReference type="Pfam" id="PF02949">
    <property type="entry name" value="7tm_6"/>
    <property type="match status" value="1"/>
</dbReference>
<dbReference type="EMBL" id="OZ034827">
    <property type="protein sequence ID" value="CAL1683021.1"/>
    <property type="molecule type" value="Genomic_DNA"/>
</dbReference>
<dbReference type="GO" id="GO:0007165">
    <property type="term" value="P:signal transduction"/>
    <property type="evidence" value="ECO:0007669"/>
    <property type="project" value="UniProtKB-KW"/>
</dbReference>
<feature type="transmembrane region" description="Helical" evidence="10">
    <location>
        <begin position="192"/>
        <end position="218"/>
    </location>
</feature>
<evidence type="ECO:0000256" key="10">
    <source>
        <dbReference type="RuleBase" id="RU351113"/>
    </source>
</evidence>
<evidence type="ECO:0000256" key="6">
    <source>
        <dbReference type="ARBA" id="ARBA00022989"/>
    </source>
</evidence>
<dbReference type="GO" id="GO:0005549">
    <property type="term" value="F:odorant binding"/>
    <property type="evidence" value="ECO:0007669"/>
    <property type="project" value="InterPro"/>
</dbReference>
<comment type="subcellular location">
    <subcellularLocation>
        <location evidence="1 10">Cell membrane</location>
        <topology evidence="1 10">Multi-pass membrane protein</topology>
    </subcellularLocation>
</comment>
<evidence type="ECO:0000256" key="8">
    <source>
        <dbReference type="ARBA" id="ARBA00023170"/>
    </source>
</evidence>
<keyword evidence="4 10" id="KW-0812">Transmembrane</keyword>
<keyword evidence="7 10" id="KW-0472">Membrane</keyword>
<evidence type="ECO:0000313" key="11">
    <source>
        <dbReference type="EMBL" id="CAL1683021.1"/>
    </source>
</evidence>
<comment type="similarity">
    <text evidence="10">Belongs to the insect chemoreceptor superfamily. Heteromeric odorant receptor channel (TC 1.A.69) family.</text>
</comment>
<feature type="transmembrane region" description="Helical" evidence="10">
    <location>
        <begin position="129"/>
        <end position="151"/>
    </location>
</feature>
<keyword evidence="9 10" id="KW-0807">Transducer</keyword>
<keyword evidence="5 10" id="KW-0552">Olfaction</keyword>
<feature type="transmembrane region" description="Helical" evidence="10">
    <location>
        <begin position="263"/>
        <end position="284"/>
    </location>
</feature>
<reference evidence="11" key="1">
    <citation type="submission" date="2024-04" db="EMBL/GenBank/DDBJ databases">
        <authorList>
            <consortium name="Molecular Ecology Group"/>
        </authorList>
    </citation>
    <scope>NUCLEOTIDE SEQUENCE</scope>
</reference>
<dbReference type="InterPro" id="IPR004117">
    <property type="entry name" value="7tm6_olfct_rcpt"/>
</dbReference>
<evidence type="ECO:0000313" key="12">
    <source>
        <dbReference type="Proteomes" id="UP001497644"/>
    </source>
</evidence>
<evidence type="ECO:0000256" key="5">
    <source>
        <dbReference type="ARBA" id="ARBA00022725"/>
    </source>
</evidence>
<sequence length="393" mass="45388">MQTQKDLDHAAEVLSWNKQLMSMLGLWPFRTNNFIFFINFGYFSFLMILEYLDLFLFIGDLEHVIINLTENMAFSQIFVRMSMLRLYNCQIGEVIEEAMKDFDKMSYKTAEEMKAFITYNAKSKIFVKLLIVFVALTASSYYLTPIIIIFGSGLPKIVINENMTQVIYLLPYRFHLFYAVENMRTYMITYALELPFVFVSGFGQSAADCIMVTLVFHICGQMSVLALRINNINTDLFSCRREMRHVVRMHIRLLRMGRTIEKAFNITLLAHLLGATSLVCILGYQILTNFAKGERGVLVTFLIFQFLVLLILYAHCTVGENLLTESAKICEAFYECHWYDMSMENARMIILCMARSQKPLCLTAGKFTTFCLSTLTDVLKTSMGYLSVLRSFL</sequence>
<keyword evidence="6 10" id="KW-1133">Transmembrane helix</keyword>
<evidence type="ECO:0000256" key="4">
    <source>
        <dbReference type="ARBA" id="ARBA00022692"/>
    </source>
</evidence>
<evidence type="ECO:0000256" key="3">
    <source>
        <dbReference type="ARBA" id="ARBA00022606"/>
    </source>
</evidence>
<dbReference type="AlphaFoldDB" id="A0AAV2NTW8"/>
<evidence type="ECO:0000256" key="1">
    <source>
        <dbReference type="ARBA" id="ARBA00004651"/>
    </source>
</evidence>
<dbReference type="Proteomes" id="UP001497644">
    <property type="component" value="Chromosome 4"/>
</dbReference>
<evidence type="ECO:0000256" key="9">
    <source>
        <dbReference type="ARBA" id="ARBA00023224"/>
    </source>
</evidence>
<dbReference type="PANTHER" id="PTHR21137:SF35">
    <property type="entry name" value="ODORANT RECEPTOR 19A-RELATED"/>
    <property type="match status" value="1"/>
</dbReference>
<keyword evidence="12" id="KW-1185">Reference proteome</keyword>
<evidence type="ECO:0000256" key="7">
    <source>
        <dbReference type="ARBA" id="ARBA00023136"/>
    </source>
</evidence>
<proteinExistence type="inferred from homology"/>
<name>A0AAV2NTW8_9HYME</name>
<comment type="caution">
    <text evidence="10">Lacks conserved residue(s) required for the propagation of feature annotation.</text>
</comment>
<dbReference type="GO" id="GO:0005886">
    <property type="term" value="C:plasma membrane"/>
    <property type="evidence" value="ECO:0007669"/>
    <property type="project" value="UniProtKB-SubCell"/>
</dbReference>
<evidence type="ECO:0000256" key="2">
    <source>
        <dbReference type="ARBA" id="ARBA00022475"/>
    </source>
</evidence>
<gene>
    <name evidence="11" type="ORF">LPLAT_LOCUS8836</name>
</gene>
<feature type="transmembrane region" description="Helical" evidence="10">
    <location>
        <begin position="34"/>
        <end position="58"/>
    </location>
</feature>
<feature type="transmembrane region" description="Helical" evidence="10">
    <location>
        <begin position="296"/>
        <end position="314"/>
    </location>
</feature>
<keyword evidence="2" id="KW-1003">Cell membrane</keyword>
<protein>
    <recommendedName>
        <fullName evidence="10">Odorant receptor</fullName>
    </recommendedName>
</protein>
<keyword evidence="3 10" id="KW-0716">Sensory transduction</keyword>
<dbReference type="GO" id="GO:0004984">
    <property type="term" value="F:olfactory receptor activity"/>
    <property type="evidence" value="ECO:0007669"/>
    <property type="project" value="InterPro"/>
</dbReference>
<organism evidence="11 12">
    <name type="scientific">Lasius platythorax</name>
    <dbReference type="NCBI Taxonomy" id="488582"/>
    <lineage>
        <taxon>Eukaryota</taxon>
        <taxon>Metazoa</taxon>
        <taxon>Ecdysozoa</taxon>
        <taxon>Arthropoda</taxon>
        <taxon>Hexapoda</taxon>
        <taxon>Insecta</taxon>
        <taxon>Pterygota</taxon>
        <taxon>Neoptera</taxon>
        <taxon>Endopterygota</taxon>
        <taxon>Hymenoptera</taxon>
        <taxon>Apocrita</taxon>
        <taxon>Aculeata</taxon>
        <taxon>Formicoidea</taxon>
        <taxon>Formicidae</taxon>
        <taxon>Formicinae</taxon>
        <taxon>Lasius</taxon>
        <taxon>Lasius</taxon>
    </lineage>
</organism>